<dbReference type="Proteomes" id="UP001500984">
    <property type="component" value="Unassembled WGS sequence"/>
</dbReference>
<dbReference type="InterPro" id="IPR017926">
    <property type="entry name" value="GATASE"/>
</dbReference>
<dbReference type="PANTHER" id="PTHR42701:SF1">
    <property type="entry name" value="IMIDAZOLE GLYCEROL PHOSPHATE SYNTHASE SUBUNIT HISH"/>
    <property type="match status" value="1"/>
</dbReference>
<feature type="domain" description="Glutamine amidotransferase" evidence="13">
    <location>
        <begin position="9"/>
        <end position="201"/>
    </location>
</feature>
<dbReference type="PIRSF" id="PIRSF000495">
    <property type="entry name" value="Amidotransf_hisH"/>
    <property type="match status" value="1"/>
</dbReference>
<dbReference type="EMBL" id="BAAAPZ010000017">
    <property type="protein sequence ID" value="GAA2103009.1"/>
    <property type="molecule type" value="Genomic_DNA"/>
</dbReference>
<feature type="active site" description="Nucleophile" evidence="11">
    <location>
        <position position="84"/>
    </location>
</feature>
<dbReference type="InterPro" id="IPR010139">
    <property type="entry name" value="Imidazole-glycPsynth_HisH"/>
</dbReference>
<comment type="subcellular location">
    <subcellularLocation>
        <location evidence="11">Cytoplasm</location>
    </subcellularLocation>
</comment>
<evidence type="ECO:0000256" key="11">
    <source>
        <dbReference type="HAMAP-Rule" id="MF_00278"/>
    </source>
</evidence>
<dbReference type="RefSeq" id="WP_344337749.1">
    <property type="nucleotide sequence ID" value="NZ_BAAAPZ010000017.1"/>
</dbReference>
<name>A0ABP5IMM6_9MICO</name>
<evidence type="ECO:0000256" key="7">
    <source>
        <dbReference type="ARBA" id="ARBA00023239"/>
    </source>
</evidence>
<evidence type="ECO:0000256" key="8">
    <source>
        <dbReference type="ARBA" id="ARBA00025299"/>
    </source>
</evidence>
<accession>A0ABP5IMM6</accession>
<evidence type="ECO:0000256" key="6">
    <source>
        <dbReference type="ARBA" id="ARBA00023102"/>
    </source>
</evidence>
<sequence length="231" mass="23695">MTARPRVAVLDYGSGNVHSAVRAVEAAGAEAALTADPARIEAADGLLVPGVGAFAAVMEGLAAVDGPRIIRERHAAGRPVLGICVGMQVLFSAGTEHGVRTPGIGLWDGEVGPLRAPVVPHMGWSRVQVPAGSRMFAGTADAHFYFVHSYAAVQGPPTGLTTTAVHGDRFAAAVEDGTTWAAQFHPEKSSEAGARLLRNWIAELTRATGPAAAPAGPSLPNITAPESKDTA</sequence>
<evidence type="ECO:0000256" key="1">
    <source>
        <dbReference type="ARBA" id="ARBA00005091"/>
    </source>
</evidence>
<comment type="pathway">
    <text evidence="1 11">Amino-acid biosynthesis; L-histidine biosynthesis; L-histidine from 5-phospho-alpha-D-ribose 1-diphosphate: step 5/9.</text>
</comment>
<keyword evidence="15" id="KW-1185">Reference proteome</keyword>
<keyword evidence="6 11" id="KW-0368">Histidine biosynthesis</keyword>
<evidence type="ECO:0000256" key="3">
    <source>
        <dbReference type="ARBA" id="ARBA00022605"/>
    </source>
</evidence>
<feature type="active site" evidence="11">
    <location>
        <position position="185"/>
    </location>
</feature>
<feature type="active site" evidence="11">
    <location>
        <position position="187"/>
    </location>
</feature>
<protein>
    <recommendedName>
        <fullName evidence="11">Imidazole glycerol phosphate synthase subunit HisH</fullName>
        <ecNumber evidence="11">4.3.2.10</ecNumber>
    </recommendedName>
    <alternativeName>
        <fullName evidence="11">IGP synthase glutaminase subunit</fullName>
        <ecNumber evidence="11">3.5.1.2</ecNumber>
    </alternativeName>
    <alternativeName>
        <fullName evidence="11">IGP synthase subunit HisH</fullName>
    </alternativeName>
    <alternativeName>
        <fullName evidence="11">ImGP synthase subunit HisH</fullName>
        <shortName evidence="11">IGPS subunit HisH</shortName>
    </alternativeName>
</protein>
<keyword evidence="4 11" id="KW-0378">Hydrolase</keyword>
<keyword evidence="5 11" id="KW-0315">Glutamine amidotransferase</keyword>
<dbReference type="Pfam" id="PF00117">
    <property type="entry name" value="GATase"/>
    <property type="match status" value="1"/>
</dbReference>
<evidence type="ECO:0000259" key="13">
    <source>
        <dbReference type="Pfam" id="PF00117"/>
    </source>
</evidence>
<keyword evidence="11" id="KW-0963">Cytoplasm</keyword>
<dbReference type="NCBIfam" id="TIGR01855">
    <property type="entry name" value="IMP_synth_hisH"/>
    <property type="match status" value="1"/>
</dbReference>
<evidence type="ECO:0000256" key="12">
    <source>
        <dbReference type="SAM" id="MobiDB-lite"/>
    </source>
</evidence>
<dbReference type="InterPro" id="IPR029062">
    <property type="entry name" value="Class_I_gatase-like"/>
</dbReference>
<dbReference type="Gene3D" id="3.40.50.880">
    <property type="match status" value="1"/>
</dbReference>
<reference evidence="15" key="1">
    <citation type="journal article" date="2019" name="Int. J. Syst. Evol. Microbiol.">
        <title>The Global Catalogue of Microorganisms (GCM) 10K type strain sequencing project: providing services to taxonomists for standard genome sequencing and annotation.</title>
        <authorList>
            <consortium name="The Broad Institute Genomics Platform"/>
            <consortium name="The Broad Institute Genome Sequencing Center for Infectious Disease"/>
            <person name="Wu L."/>
            <person name="Ma J."/>
        </authorList>
    </citation>
    <scope>NUCLEOTIDE SEQUENCE [LARGE SCALE GENOMIC DNA]</scope>
    <source>
        <strain evidence="15">JCM 15900</strain>
    </source>
</reference>
<evidence type="ECO:0000256" key="10">
    <source>
        <dbReference type="ARBA" id="ARBA00049534"/>
    </source>
</evidence>
<proteinExistence type="inferred from homology"/>
<comment type="catalytic activity">
    <reaction evidence="9 11">
        <text>5-[(5-phospho-1-deoxy-D-ribulos-1-ylimino)methylamino]-1-(5-phospho-beta-D-ribosyl)imidazole-4-carboxamide + L-glutamine = D-erythro-1-(imidazol-4-yl)glycerol 3-phosphate + 5-amino-1-(5-phospho-beta-D-ribosyl)imidazole-4-carboxamide + L-glutamate + H(+)</text>
        <dbReference type="Rhea" id="RHEA:24793"/>
        <dbReference type="ChEBI" id="CHEBI:15378"/>
        <dbReference type="ChEBI" id="CHEBI:29985"/>
        <dbReference type="ChEBI" id="CHEBI:58278"/>
        <dbReference type="ChEBI" id="CHEBI:58359"/>
        <dbReference type="ChEBI" id="CHEBI:58475"/>
        <dbReference type="ChEBI" id="CHEBI:58525"/>
        <dbReference type="EC" id="4.3.2.10"/>
    </reaction>
</comment>
<evidence type="ECO:0000256" key="9">
    <source>
        <dbReference type="ARBA" id="ARBA00047838"/>
    </source>
</evidence>
<dbReference type="EC" id="3.5.1.2" evidence="11"/>
<gene>
    <name evidence="11 14" type="primary">hisH</name>
    <name evidence="14" type="ORF">GCM10009823_26670</name>
</gene>
<evidence type="ECO:0000256" key="5">
    <source>
        <dbReference type="ARBA" id="ARBA00022962"/>
    </source>
</evidence>
<comment type="subunit">
    <text evidence="2 11">Heterodimer of HisH and HisF.</text>
</comment>
<comment type="caution">
    <text evidence="14">The sequence shown here is derived from an EMBL/GenBank/DDBJ whole genome shotgun (WGS) entry which is preliminary data.</text>
</comment>
<evidence type="ECO:0000256" key="2">
    <source>
        <dbReference type="ARBA" id="ARBA00011152"/>
    </source>
</evidence>
<evidence type="ECO:0000256" key="4">
    <source>
        <dbReference type="ARBA" id="ARBA00022801"/>
    </source>
</evidence>
<keyword evidence="7 11" id="KW-0456">Lyase</keyword>
<dbReference type="SUPFAM" id="SSF52317">
    <property type="entry name" value="Class I glutamine amidotransferase-like"/>
    <property type="match status" value="1"/>
</dbReference>
<evidence type="ECO:0000313" key="15">
    <source>
        <dbReference type="Proteomes" id="UP001500984"/>
    </source>
</evidence>
<dbReference type="PANTHER" id="PTHR42701">
    <property type="entry name" value="IMIDAZOLE GLYCEROL PHOSPHATE SYNTHASE SUBUNIT HISH"/>
    <property type="match status" value="1"/>
</dbReference>
<comment type="catalytic activity">
    <reaction evidence="10 11">
        <text>L-glutamine + H2O = L-glutamate + NH4(+)</text>
        <dbReference type="Rhea" id="RHEA:15889"/>
        <dbReference type="ChEBI" id="CHEBI:15377"/>
        <dbReference type="ChEBI" id="CHEBI:28938"/>
        <dbReference type="ChEBI" id="CHEBI:29985"/>
        <dbReference type="ChEBI" id="CHEBI:58359"/>
        <dbReference type="EC" id="3.5.1.2"/>
    </reaction>
</comment>
<dbReference type="HAMAP" id="MF_00278">
    <property type="entry name" value="HisH"/>
    <property type="match status" value="1"/>
</dbReference>
<comment type="function">
    <text evidence="8 11">IGPS catalyzes the conversion of PRFAR and glutamine to IGP, AICAR and glutamate. The HisH subunit catalyzes the hydrolysis of glutamine to glutamate and ammonia as part of the synthesis of IGP and AICAR. The resulting ammonia molecule is channeled to the active site of HisF.</text>
</comment>
<organism evidence="14 15">
    <name type="scientific">Brevibacterium salitolerans</name>
    <dbReference type="NCBI Taxonomy" id="1403566"/>
    <lineage>
        <taxon>Bacteria</taxon>
        <taxon>Bacillati</taxon>
        <taxon>Actinomycetota</taxon>
        <taxon>Actinomycetes</taxon>
        <taxon>Micrococcales</taxon>
        <taxon>Brevibacteriaceae</taxon>
        <taxon>Brevibacterium</taxon>
    </lineage>
</organism>
<dbReference type="PROSITE" id="PS51273">
    <property type="entry name" value="GATASE_TYPE_1"/>
    <property type="match status" value="1"/>
</dbReference>
<feature type="region of interest" description="Disordered" evidence="12">
    <location>
        <begin position="208"/>
        <end position="231"/>
    </location>
</feature>
<keyword evidence="3 11" id="KW-0028">Amino-acid biosynthesis</keyword>
<evidence type="ECO:0000313" key="14">
    <source>
        <dbReference type="EMBL" id="GAA2103009.1"/>
    </source>
</evidence>
<dbReference type="EC" id="4.3.2.10" evidence="11"/>